<keyword evidence="7" id="KW-0539">Nucleus</keyword>
<feature type="compositionally biased region" description="Acidic residues" evidence="8">
    <location>
        <begin position="342"/>
        <end position="352"/>
    </location>
</feature>
<dbReference type="InterPro" id="IPR045249">
    <property type="entry name" value="HARBI1-like"/>
</dbReference>
<gene>
    <name evidence="11" type="primary">LOC101862451</name>
</gene>
<keyword evidence="4" id="KW-0540">Nuclease</keyword>
<keyword evidence="6" id="KW-0378">Hydrolase</keyword>
<evidence type="ECO:0000313" key="11">
    <source>
        <dbReference type="RefSeq" id="XP_005108687.1"/>
    </source>
</evidence>
<comment type="subcellular location">
    <subcellularLocation>
        <location evidence="2">Nucleus</location>
    </subcellularLocation>
</comment>
<evidence type="ECO:0000256" key="7">
    <source>
        <dbReference type="ARBA" id="ARBA00023242"/>
    </source>
</evidence>
<organism evidence="10 11">
    <name type="scientific">Aplysia californica</name>
    <name type="common">California sea hare</name>
    <dbReference type="NCBI Taxonomy" id="6500"/>
    <lineage>
        <taxon>Eukaryota</taxon>
        <taxon>Metazoa</taxon>
        <taxon>Spiralia</taxon>
        <taxon>Lophotrochozoa</taxon>
        <taxon>Mollusca</taxon>
        <taxon>Gastropoda</taxon>
        <taxon>Heterobranchia</taxon>
        <taxon>Euthyneura</taxon>
        <taxon>Tectipleura</taxon>
        <taxon>Aplysiida</taxon>
        <taxon>Aplysioidea</taxon>
        <taxon>Aplysiidae</taxon>
        <taxon>Aplysia</taxon>
    </lineage>
</organism>
<sequence length="396" mass="45313">MDSSSDEDIGIALALYVLSSEKRKRRFRAHPINQERERRGVMAKLYPQLCDDEDKFYNYARMSRASFEELLIAVQDDIRKQDTNFQQAISPRERLLLTLRFLATGESARSLHYQFRMGDSTVRKVVYDTCERLWEKLLDKEMPHPTETTLKEEANAFENMWQFPHCLGAVDGKHINIEIPPNSGSAFLNYNKKDFSIVLQGVADAKANFLAVDVGESGNHSDGGIFKHSSFGRALLQQQLPLPQPDAVMGEVLPYVFVADEAYPLHPNIMRPFPARGLDDRRRYFNYRLSRARRVVECAFGIMAQRWGVLKTTMRVNPDKARKIILACCILHNFVRRQQDESVDSAAEEASTDENPFQQQRSITERSMSSTGRPPQEAMEVREKFANLFVTGLAVP</sequence>
<evidence type="ECO:0000256" key="3">
    <source>
        <dbReference type="ARBA" id="ARBA00006958"/>
    </source>
</evidence>
<evidence type="ECO:0000313" key="10">
    <source>
        <dbReference type="Proteomes" id="UP000694888"/>
    </source>
</evidence>
<dbReference type="PANTHER" id="PTHR22930:SF269">
    <property type="entry name" value="NUCLEASE HARBI1-LIKE PROTEIN"/>
    <property type="match status" value="1"/>
</dbReference>
<evidence type="ECO:0000256" key="2">
    <source>
        <dbReference type="ARBA" id="ARBA00004123"/>
    </source>
</evidence>
<comment type="similarity">
    <text evidence="3">Belongs to the HARBI1 family.</text>
</comment>
<accession>A0ABM0K4P3</accession>
<feature type="compositionally biased region" description="Polar residues" evidence="8">
    <location>
        <begin position="353"/>
        <end position="373"/>
    </location>
</feature>
<proteinExistence type="inferred from homology"/>
<dbReference type="RefSeq" id="XP_005108687.1">
    <property type="nucleotide sequence ID" value="XM_005108630.3"/>
</dbReference>
<reference evidence="11" key="1">
    <citation type="submission" date="2025-08" db="UniProtKB">
        <authorList>
            <consortium name="RefSeq"/>
        </authorList>
    </citation>
    <scope>IDENTIFICATION</scope>
</reference>
<name>A0ABM0K4P3_APLCA</name>
<keyword evidence="5" id="KW-0479">Metal-binding</keyword>
<evidence type="ECO:0000256" key="8">
    <source>
        <dbReference type="SAM" id="MobiDB-lite"/>
    </source>
</evidence>
<dbReference type="GeneID" id="101862451"/>
<dbReference type="InterPro" id="IPR027806">
    <property type="entry name" value="HARBI1_dom"/>
</dbReference>
<protein>
    <submittedName>
        <fullName evidence="11">Protein ALP1-like</fullName>
    </submittedName>
</protein>
<feature type="domain" description="DDE Tnp4" evidence="9">
    <location>
        <begin position="170"/>
        <end position="333"/>
    </location>
</feature>
<evidence type="ECO:0000256" key="5">
    <source>
        <dbReference type="ARBA" id="ARBA00022723"/>
    </source>
</evidence>
<dbReference type="PANTHER" id="PTHR22930">
    <property type="match status" value="1"/>
</dbReference>
<comment type="cofactor">
    <cofactor evidence="1">
        <name>a divalent metal cation</name>
        <dbReference type="ChEBI" id="CHEBI:60240"/>
    </cofactor>
</comment>
<feature type="region of interest" description="Disordered" evidence="8">
    <location>
        <begin position="342"/>
        <end position="377"/>
    </location>
</feature>
<evidence type="ECO:0000256" key="1">
    <source>
        <dbReference type="ARBA" id="ARBA00001968"/>
    </source>
</evidence>
<dbReference type="Pfam" id="PF13359">
    <property type="entry name" value="DDE_Tnp_4"/>
    <property type="match status" value="1"/>
</dbReference>
<evidence type="ECO:0000256" key="6">
    <source>
        <dbReference type="ARBA" id="ARBA00022801"/>
    </source>
</evidence>
<keyword evidence="10" id="KW-1185">Reference proteome</keyword>
<dbReference type="Proteomes" id="UP000694888">
    <property type="component" value="Unplaced"/>
</dbReference>
<evidence type="ECO:0000259" key="9">
    <source>
        <dbReference type="Pfam" id="PF13359"/>
    </source>
</evidence>
<evidence type="ECO:0000256" key="4">
    <source>
        <dbReference type="ARBA" id="ARBA00022722"/>
    </source>
</evidence>